<reference evidence="1 2" key="1">
    <citation type="journal article" date="2017" name="BMC Genomics">
        <title>Comparative genomic and phylogenomic analyses of the Bifidobacteriaceae family.</title>
        <authorList>
            <person name="Lugli G.A."/>
            <person name="Milani C."/>
            <person name="Turroni F."/>
            <person name="Duranti S."/>
            <person name="Mancabelli L."/>
            <person name="Mangifesta M."/>
            <person name="Ferrario C."/>
            <person name="Modesto M."/>
            <person name="Mattarelli P."/>
            <person name="Jiri K."/>
            <person name="van Sinderen D."/>
            <person name="Ventura M."/>
        </authorList>
    </citation>
    <scope>NUCLEOTIDE SEQUENCE [LARGE SCALE GENOMIC DNA]</scope>
    <source>
        <strain evidence="1 2">DSM 22924</strain>
    </source>
</reference>
<organism evidence="1 2">
    <name type="scientific">Bombiscardovia coagulans</name>
    <dbReference type="NCBI Taxonomy" id="686666"/>
    <lineage>
        <taxon>Bacteria</taxon>
        <taxon>Bacillati</taxon>
        <taxon>Actinomycetota</taxon>
        <taxon>Actinomycetes</taxon>
        <taxon>Bifidobacteriales</taxon>
        <taxon>Bifidobacteriaceae</taxon>
        <taxon>Bombiscardovia</taxon>
    </lineage>
</organism>
<name>A0A261EPE0_9BIFI</name>
<accession>A0A261EPE0</accession>
<evidence type="ECO:0000313" key="1">
    <source>
        <dbReference type="EMBL" id="OZG48720.1"/>
    </source>
</evidence>
<keyword evidence="2" id="KW-1185">Reference proteome</keyword>
<proteinExistence type="predicted"/>
<dbReference type="AlphaFoldDB" id="A0A261EPE0"/>
<evidence type="ECO:0000313" key="2">
    <source>
        <dbReference type="Proteomes" id="UP000216004"/>
    </source>
</evidence>
<dbReference type="Proteomes" id="UP000216004">
    <property type="component" value="Unassembled WGS sequence"/>
</dbReference>
<comment type="caution">
    <text evidence="1">The sequence shown here is derived from an EMBL/GenBank/DDBJ whole genome shotgun (WGS) entry which is preliminary data.</text>
</comment>
<protein>
    <submittedName>
        <fullName evidence="1">Beta-galactosidase</fullName>
    </submittedName>
</protein>
<dbReference type="EMBL" id="MWWS01000009">
    <property type="protein sequence ID" value="OZG48720.1"/>
    <property type="molecule type" value="Genomic_DNA"/>
</dbReference>
<gene>
    <name evidence="1" type="ORF">BOCO_1416</name>
</gene>
<sequence>MRQVLVEALKVAGLYGPLQELAGQITVRQGINAAGEQVTYFLNYSDQVVTVSSPYAGRILLGQCQTAGKSIGAGEQLTVDAWNLAIVVGKPTANEV</sequence>